<protein>
    <recommendedName>
        <fullName evidence="2">Transcriptional regulator</fullName>
    </recommendedName>
</protein>
<dbReference type="EMBL" id="KP795522">
    <property type="protein sequence ID" value="AKN37030.1"/>
    <property type="molecule type" value="Genomic_DNA"/>
</dbReference>
<organism evidence="1">
    <name type="scientific">Vibrio cyclitrophicus</name>
    <dbReference type="NCBI Taxonomy" id="47951"/>
    <lineage>
        <taxon>Bacteria</taxon>
        <taxon>Pseudomonadati</taxon>
        <taxon>Pseudomonadota</taxon>
        <taxon>Gammaproteobacteria</taxon>
        <taxon>Vibrionales</taxon>
        <taxon>Vibrionaceae</taxon>
        <taxon>Vibrio</taxon>
    </lineage>
</organism>
<dbReference type="SUPFAM" id="SSF46785">
    <property type="entry name" value="Winged helix' DNA-binding domain"/>
    <property type="match status" value="1"/>
</dbReference>
<dbReference type="InterPro" id="IPR036390">
    <property type="entry name" value="WH_DNA-bd_sf"/>
</dbReference>
<name>A0A0H3ZLP7_9VIBR</name>
<proteinExistence type="predicted"/>
<reference evidence="1" key="1">
    <citation type="journal article" date="2015" name="MBio">
        <title>Eco-Evolutionary Dynamics of Episomes among Ecologically Cohesive Bacterial Populations.</title>
        <authorList>
            <person name="Xue H."/>
            <person name="Cordero O.X."/>
            <person name="Camas F.M."/>
            <person name="Trimble W."/>
            <person name="Meyer F."/>
            <person name="Guglielmini J."/>
            <person name="Rocha E.P."/>
            <person name="Polz M.F."/>
        </authorList>
    </citation>
    <scope>NUCLEOTIDE SEQUENCE</scope>
    <source>
        <strain evidence="1">FF_61</strain>
    </source>
</reference>
<dbReference type="AlphaFoldDB" id="A0A0H3ZLP7"/>
<evidence type="ECO:0000313" key="1">
    <source>
        <dbReference type="EMBL" id="AKN37030.1"/>
    </source>
</evidence>
<sequence>MELVTDKEKLSTMIDTESVRGRALNLLLINGPLTAAEMASALDMPIKSLSSNLNTIKQDATYIELSITKGSDRKNVYELVGLYKSMRYARTERQTRMPRQPIGSLEQSYKSAFSLMNTL</sequence>
<evidence type="ECO:0008006" key="2">
    <source>
        <dbReference type="Google" id="ProtNLM"/>
    </source>
</evidence>
<accession>A0A0H3ZLP7</accession>